<name>E3GX61_METFV</name>
<organism evidence="2 3">
    <name type="scientific">Methanothermus fervidus (strain ATCC 43054 / DSM 2088 / JCM 10308 / V24 S)</name>
    <dbReference type="NCBI Taxonomy" id="523846"/>
    <lineage>
        <taxon>Archaea</taxon>
        <taxon>Methanobacteriati</taxon>
        <taxon>Methanobacteriota</taxon>
        <taxon>Methanomada group</taxon>
        <taxon>Methanobacteria</taxon>
        <taxon>Methanobacteriales</taxon>
        <taxon>Methanothermaceae</taxon>
        <taxon>Methanothermus</taxon>
    </lineage>
</organism>
<evidence type="ECO:0000256" key="1">
    <source>
        <dbReference type="SAM" id="Phobius"/>
    </source>
</evidence>
<gene>
    <name evidence="2" type="ordered locus">Mfer_1270</name>
</gene>
<reference evidence="2 3" key="1">
    <citation type="journal article" date="2010" name="Stand. Genomic Sci.">
        <title>Complete genome sequence of Methanothermus fervidus type strain (V24S).</title>
        <authorList>
            <person name="Anderson I."/>
            <person name="Djao O.D."/>
            <person name="Misra M."/>
            <person name="Chertkov O."/>
            <person name="Nolan M."/>
            <person name="Lucas S."/>
            <person name="Lapidus A."/>
            <person name="Del Rio T.G."/>
            <person name="Tice H."/>
            <person name="Cheng J.F."/>
            <person name="Tapia R."/>
            <person name="Han C."/>
            <person name="Goodwin L."/>
            <person name="Pitluck S."/>
            <person name="Liolios K."/>
            <person name="Ivanova N."/>
            <person name="Mavromatis K."/>
            <person name="Mikhailova N."/>
            <person name="Pati A."/>
            <person name="Brambilla E."/>
            <person name="Chen A."/>
            <person name="Palaniappan K."/>
            <person name="Land M."/>
            <person name="Hauser L."/>
            <person name="Chang Y.J."/>
            <person name="Jeffries C.D."/>
            <person name="Sikorski J."/>
            <person name="Spring S."/>
            <person name="Rohde M."/>
            <person name="Eichinger K."/>
            <person name="Huber H."/>
            <person name="Wirth R."/>
            <person name="Goker M."/>
            <person name="Detter J.C."/>
            <person name="Woyke T."/>
            <person name="Bristow J."/>
            <person name="Eisen J.A."/>
            <person name="Markowitz V."/>
            <person name="Hugenholtz P."/>
            <person name="Klenk H.P."/>
            <person name="Kyrpides N.C."/>
        </authorList>
    </citation>
    <scope>NUCLEOTIDE SEQUENCE [LARGE SCALE GENOMIC DNA]</scope>
    <source>
        <strain evidence="3">ATCC 43054 / DSM 2088 / JCM 10308 / V24 S</strain>
    </source>
</reference>
<keyword evidence="1" id="KW-0812">Transmembrane</keyword>
<dbReference type="Proteomes" id="UP000002315">
    <property type="component" value="Chromosome"/>
</dbReference>
<proteinExistence type="predicted"/>
<feature type="transmembrane region" description="Helical" evidence="1">
    <location>
        <begin position="6"/>
        <end position="31"/>
    </location>
</feature>
<keyword evidence="1" id="KW-1133">Transmembrane helix</keyword>
<keyword evidence="1" id="KW-0472">Membrane</keyword>
<accession>E3GX61</accession>
<dbReference type="STRING" id="523846.Mfer_1270"/>
<dbReference type="AlphaFoldDB" id="E3GX61"/>
<evidence type="ECO:0000313" key="2">
    <source>
        <dbReference type="EMBL" id="ADP78056.1"/>
    </source>
</evidence>
<protein>
    <submittedName>
        <fullName evidence="2">Uncharacterized protein</fullName>
    </submittedName>
</protein>
<dbReference type="EMBL" id="CP002278">
    <property type="protein sequence ID" value="ADP78056.1"/>
    <property type="molecule type" value="Genomic_DNA"/>
</dbReference>
<sequence>MGNLRYLVILILFIAVIAFICGSVVGIVIGISENFKNYGTMKINQYNITFPFHLTKVMENSFCLEK</sequence>
<evidence type="ECO:0000313" key="3">
    <source>
        <dbReference type="Proteomes" id="UP000002315"/>
    </source>
</evidence>
<dbReference type="KEGG" id="mfv:Mfer_1270"/>
<dbReference type="HOGENOM" id="CLU_2820828_0_0_2"/>
<keyword evidence="3" id="KW-1185">Reference proteome</keyword>